<protein>
    <recommendedName>
        <fullName evidence="3 8">Mediator of RNA polymerase II transcription subunit 21</fullName>
    </recommendedName>
</protein>
<evidence type="ECO:0000256" key="3">
    <source>
        <dbReference type="ARBA" id="ARBA00019691"/>
    </source>
</evidence>
<organism evidence="9 10">
    <name type="scientific">Boletus edulis BED1</name>
    <dbReference type="NCBI Taxonomy" id="1328754"/>
    <lineage>
        <taxon>Eukaryota</taxon>
        <taxon>Fungi</taxon>
        <taxon>Dikarya</taxon>
        <taxon>Basidiomycota</taxon>
        <taxon>Agaricomycotina</taxon>
        <taxon>Agaricomycetes</taxon>
        <taxon>Agaricomycetidae</taxon>
        <taxon>Boletales</taxon>
        <taxon>Boletineae</taxon>
        <taxon>Boletaceae</taxon>
        <taxon>Boletoideae</taxon>
        <taxon>Boletus</taxon>
    </lineage>
</organism>
<evidence type="ECO:0000313" key="9">
    <source>
        <dbReference type="EMBL" id="KAF8446400.1"/>
    </source>
</evidence>
<reference evidence="9" key="2">
    <citation type="journal article" date="2020" name="Nat. Commun.">
        <title>Large-scale genome sequencing of mycorrhizal fungi provides insights into the early evolution of symbiotic traits.</title>
        <authorList>
            <person name="Miyauchi S."/>
            <person name="Kiss E."/>
            <person name="Kuo A."/>
            <person name="Drula E."/>
            <person name="Kohler A."/>
            <person name="Sanchez-Garcia M."/>
            <person name="Morin E."/>
            <person name="Andreopoulos B."/>
            <person name="Barry K.W."/>
            <person name="Bonito G."/>
            <person name="Buee M."/>
            <person name="Carver A."/>
            <person name="Chen C."/>
            <person name="Cichocki N."/>
            <person name="Clum A."/>
            <person name="Culley D."/>
            <person name="Crous P.W."/>
            <person name="Fauchery L."/>
            <person name="Girlanda M."/>
            <person name="Hayes R.D."/>
            <person name="Keri Z."/>
            <person name="LaButti K."/>
            <person name="Lipzen A."/>
            <person name="Lombard V."/>
            <person name="Magnuson J."/>
            <person name="Maillard F."/>
            <person name="Murat C."/>
            <person name="Nolan M."/>
            <person name="Ohm R.A."/>
            <person name="Pangilinan J."/>
            <person name="Pereira M.F."/>
            <person name="Perotto S."/>
            <person name="Peter M."/>
            <person name="Pfister S."/>
            <person name="Riley R."/>
            <person name="Sitrit Y."/>
            <person name="Stielow J.B."/>
            <person name="Szollosi G."/>
            <person name="Zifcakova L."/>
            <person name="Stursova M."/>
            <person name="Spatafora J.W."/>
            <person name="Tedersoo L."/>
            <person name="Vaario L.M."/>
            <person name="Yamada A."/>
            <person name="Yan M."/>
            <person name="Wang P."/>
            <person name="Xu J."/>
            <person name="Bruns T."/>
            <person name="Baldrian P."/>
            <person name="Vilgalys R."/>
            <person name="Dunand C."/>
            <person name="Henrissat B."/>
            <person name="Grigoriev I.V."/>
            <person name="Hibbett D."/>
            <person name="Nagy L.G."/>
            <person name="Martin F.M."/>
        </authorList>
    </citation>
    <scope>NUCLEOTIDE SEQUENCE</scope>
    <source>
        <strain evidence="9">BED1</strain>
    </source>
</reference>
<evidence type="ECO:0000256" key="8">
    <source>
        <dbReference type="RuleBase" id="RU366036"/>
    </source>
</evidence>
<name>A0AAD4GJW2_BOLED</name>
<dbReference type="InterPro" id="IPR021384">
    <property type="entry name" value="Mediator_Med21"/>
</dbReference>
<dbReference type="InterPro" id="IPR037212">
    <property type="entry name" value="Med7/Med21-like"/>
</dbReference>
<keyword evidence="4 8" id="KW-0805">Transcription regulation</keyword>
<proteinExistence type="inferred from homology"/>
<dbReference type="AlphaFoldDB" id="A0AAD4GJW2"/>
<evidence type="ECO:0000256" key="7">
    <source>
        <dbReference type="ARBA" id="ARBA00023242"/>
    </source>
</evidence>
<dbReference type="Proteomes" id="UP001194468">
    <property type="component" value="Unassembled WGS sequence"/>
</dbReference>
<dbReference type="Pfam" id="PF11221">
    <property type="entry name" value="Med21"/>
    <property type="match status" value="1"/>
</dbReference>
<dbReference type="GO" id="GO:0006357">
    <property type="term" value="P:regulation of transcription by RNA polymerase II"/>
    <property type="evidence" value="ECO:0007669"/>
    <property type="project" value="TreeGrafter"/>
</dbReference>
<evidence type="ECO:0000256" key="4">
    <source>
        <dbReference type="ARBA" id="ARBA00023015"/>
    </source>
</evidence>
<dbReference type="PANTHER" id="PTHR13381:SF0">
    <property type="entry name" value="MEDIATOR OF RNA POLYMERASE II TRANSCRIPTION SUBUNIT 21"/>
    <property type="match status" value="1"/>
</dbReference>
<accession>A0AAD4GJW2</accession>
<comment type="function">
    <text evidence="8">Component of the Mediator complex, a coactivator involved in the regulated transcription of nearly all RNA polymerase II-dependent genes. Mediator functions as a bridge to convey information from gene-specific regulatory proteins to the basal RNA polymerase II transcription machinery. Mediator is recruited to promoters by direct interactions with regulatory proteins and serves as a scaffold for the assembly of a functional preinitiation complex with RNA polymerase II and the general transcription factors.</text>
</comment>
<gene>
    <name evidence="9" type="ORF">L210DRAFT_3610848</name>
</gene>
<dbReference type="GO" id="GO:0016592">
    <property type="term" value="C:mediator complex"/>
    <property type="evidence" value="ECO:0007669"/>
    <property type="project" value="UniProtKB-UniRule"/>
</dbReference>
<dbReference type="Gene3D" id="6.10.280.10">
    <property type="entry name" value="Mediator complex, subunit Med21"/>
    <property type="match status" value="1"/>
</dbReference>
<evidence type="ECO:0000256" key="5">
    <source>
        <dbReference type="ARBA" id="ARBA00023159"/>
    </source>
</evidence>
<evidence type="ECO:0000313" key="10">
    <source>
        <dbReference type="Proteomes" id="UP001194468"/>
    </source>
</evidence>
<evidence type="ECO:0000256" key="2">
    <source>
        <dbReference type="ARBA" id="ARBA00005770"/>
    </source>
</evidence>
<comment type="subcellular location">
    <subcellularLocation>
        <location evidence="1 8">Nucleus</location>
    </subcellularLocation>
</comment>
<keyword evidence="6 8" id="KW-0804">Transcription</keyword>
<dbReference type="EMBL" id="WHUW01000005">
    <property type="protein sequence ID" value="KAF8446400.1"/>
    <property type="molecule type" value="Genomic_DNA"/>
</dbReference>
<comment type="subunit">
    <text evidence="8">Component of the Mediator complex.</text>
</comment>
<sequence>MLQDLSHMDRITQLQDEIQRLLMIMSSSIGYLTSRSTFVQVSPDIPITKTRNPDKFDPPDVFQANKHELVDDLIVKAKQIQVLLQSLPVPEPEETQAHRLDALETAMTEANEDYMSAVDRAKRLHRQYSELLRSLLDNADVHVDVSSVVPTSS</sequence>
<dbReference type="SUPFAM" id="SSF140718">
    <property type="entry name" value="Mediator hinge subcomplex-like"/>
    <property type="match status" value="1"/>
</dbReference>
<keyword evidence="10" id="KW-1185">Reference proteome</keyword>
<reference evidence="9" key="1">
    <citation type="submission" date="2019-10" db="EMBL/GenBank/DDBJ databases">
        <authorList>
            <consortium name="DOE Joint Genome Institute"/>
            <person name="Kuo A."/>
            <person name="Miyauchi S."/>
            <person name="Kiss E."/>
            <person name="Drula E."/>
            <person name="Kohler A."/>
            <person name="Sanchez-Garcia M."/>
            <person name="Andreopoulos B."/>
            <person name="Barry K.W."/>
            <person name="Bonito G."/>
            <person name="Buee M."/>
            <person name="Carver A."/>
            <person name="Chen C."/>
            <person name="Cichocki N."/>
            <person name="Clum A."/>
            <person name="Culley D."/>
            <person name="Crous P.W."/>
            <person name="Fauchery L."/>
            <person name="Girlanda M."/>
            <person name="Hayes R."/>
            <person name="Keri Z."/>
            <person name="LaButti K."/>
            <person name="Lipzen A."/>
            <person name="Lombard V."/>
            <person name="Magnuson J."/>
            <person name="Maillard F."/>
            <person name="Morin E."/>
            <person name="Murat C."/>
            <person name="Nolan M."/>
            <person name="Ohm R."/>
            <person name="Pangilinan J."/>
            <person name="Pereira M."/>
            <person name="Perotto S."/>
            <person name="Peter M."/>
            <person name="Riley R."/>
            <person name="Sitrit Y."/>
            <person name="Stielow B."/>
            <person name="Szollosi G."/>
            <person name="Zifcakova L."/>
            <person name="Stursova M."/>
            <person name="Spatafora J.W."/>
            <person name="Tedersoo L."/>
            <person name="Vaario L.-M."/>
            <person name="Yamada A."/>
            <person name="Yan M."/>
            <person name="Wang P."/>
            <person name="Xu J."/>
            <person name="Bruns T."/>
            <person name="Baldrian P."/>
            <person name="Vilgalys R."/>
            <person name="Henrissat B."/>
            <person name="Grigoriev I.V."/>
            <person name="Hibbett D."/>
            <person name="Nagy L.G."/>
            <person name="Martin F.M."/>
        </authorList>
    </citation>
    <scope>NUCLEOTIDE SEQUENCE</scope>
    <source>
        <strain evidence="9">BED1</strain>
    </source>
</reference>
<dbReference type="GO" id="GO:0003712">
    <property type="term" value="F:transcription coregulator activity"/>
    <property type="evidence" value="ECO:0007669"/>
    <property type="project" value="TreeGrafter"/>
</dbReference>
<keyword evidence="5 8" id="KW-0010">Activator</keyword>
<comment type="caution">
    <text evidence="9">The sequence shown here is derived from an EMBL/GenBank/DDBJ whole genome shotgun (WGS) entry which is preliminary data.</text>
</comment>
<comment type="similarity">
    <text evidence="2 8">Belongs to the Mediator complex subunit 21 family.</text>
</comment>
<evidence type="ECO:0000256" key="6">
    <source>
        <dbReference type="ARBA" id="ARBA00023163"/>
    </source>
</evidence>
<keyword evidence="7 8" id="KW-0539">Nucleus</keyword>
<evidence type="ECO:0000256" key="1">
    <source>
        <dbReference type="ARBA" id="ARBA00004123"/>
    </source>
</evidence>
<dbReference type="PANTHER" id="PTHR13381">
    <property type="entry name" value="RNA POLYMERASE II HOLOENZYME COMPONENT SRB7"/>
    <property type="match status" value="1"/>
</dbReference>